<name>A0A6J0CCT5_NEOLC</name>
<dbReference type="PROSITE" id="PS50024">
    <property type="entry name" value="SEA"/>
    <property type="match status" value="1"/>
</dbReference>
<feature type="region of interest" description="Disordered" evidence="1">
    <location>
        <begin position="733"/>
        <end position="770"/>
    </location>
</feature>
<dbReference type="GeneID" id="107227698"/>
<keyword evidence="2" id="KW-0472">Membrane</keyword>
<feature type="compositionally biased region" description="Polar residues" evidence="1">
    <location>
        <begin position="547"/>
        <end position="563"/>
    </location>
</feature>
<feature type="region of interest" description="Disordered" evidence="1">
    <location>
        <begin position="545"/>
        <end position="606"/>
    </location>
</feature>
<feature type="transmembrane region" description="Helical" evidence="2">
    <location>
        <begin position="920"/>
        <end position="944"/>
    </location>
</feature>
<gene>
    <name evidence="5" type="primary">LOC107227698</name>
</gene>
<dbReference type="PROSITE" id="PS51257">
    <property type="entry name" value="PROKAR_LIPOPROTEIN"/>
    <property type="match status" value="1"/>
</dbReference>
<feature type="domain" description="SEA" evidence="3">
    <location>
        <begin position="773"/>
        <end position="903"/>
    </location>
</feature>
<keyword evidence="2" id="KW-0812">Transmembrane</keyword>
<feature type="region of interest" description="Disordered" evidence="1">
    <location>
        <begin position="144"/>
        <end position="164"/>
    </location>
</feature>
<evidence type="ECO:0000256" key="2">
    <source>
        <dbReference type="SAM" id="Phobius"/>
    </source>
</evidence>
<feature type="compositionally biased region" description="Polar residues" evidence="1">
    <location>
        <begin position="625"/>
        <end position="634"/>
    </location>
</feature>
<dbReference type="SUPFAM" id="SSF82671">
    <property type="entry name" value="SEA domain"/>
    <property type="match status" value="1"/>
</dbReference>
<dbReference type="RefSeq" id="XP_015524402.2">
    <property type="nucleotide sequence ID" value="XM_015668916.2"/>
</dbReference>
<feature type="compositionally biased region" description="Polar residues" evidence="1">
    <location>
        <begin position="1051"/>
        <end position="1063"/>
    </location>
</feature>
<feature type="compositionally biased region" description="Low complexity" evidence="1">
    <location>
        <begin position="650"/>
        <end position="662"/>
    </location>
</feature>
<dbReference type="OrthoDB" id="6162910at2759"/>
<dbReference type="InParanoid" id="A0A6J0CCT5"/>
<feature type="compositionally biased region" description="Polar residues" evidence="1">
    <location>
        <begin position="150"/>
        <end position="159"/>
    </location>
</feature>
<dbReference type="Pfam" id="PF01390">
    <property type="entry name" value="SEA"/>
    <property type="match status" value="1"/>
</dbReference>
<evidence type="ECO:0000256" key="1">
    <source>
        <dbReference type="SAM" id="MobiDB-lite"/>
    </source>
</evidence>
<dbReference type="AlphaFoldDB" id="A0A6J0CCT5"/>
<protein>
    <submittedName>
        <fullName evidence="5">Flocculation protein FLO11</fullName>
    </submittedName>
</protein>
<feature type="region of interest" description="Disordered" evidence="1">
    <location>
        <begin position="71"/>
        <end position="92"/>
    </location>
</feature>
<dbReference type="InterPro" id="IPR000082">
    <property type="entry name" value="SEA_dom"/>
</dbReference>
<dbReference type="KEGG" id="nlo:107227698"/>
<evidence type="ECO:0000313" key="5">
    <source>
        <dbReference type="RefSeq" id="XP_015524402.2"/>
    </source>
</evidence>
<evidence type="ECO:0000259" key="3">
    <source>
        <dbReference type="PROSITE" id="PS50024"/>
    </source>
</evidence>
<organism evidence="5">
    <name type="scientific">Neodiprion lecontei</name>
    <name type="common">Redheaded pine sawfly</name>
    <dbReference type="NCBI Taxonomy" id="441921"/>
    <lineage>
        <taxon>Eukaryota</taxon>
        <taxon>Metazoa</taxon>
        <taxon>Ecdysozoa</taxon>
        <taxon>Arthropoda</taxon>
        <taxon>Hexapoda</taxon>
        <taxon>Insecta</taxon>
        <taxon>Pterygota</taxon>
        <taxon>Neoptera</taxon>
        <taxon>Endopterygota</taxon>
        <taxon>Hymenoptera</taxon>
        <taxon>Tenthredinoidea</taxon>
        <taxon>Diprionidae</taxon>
        <taxon>Diprioninae</taxon>
        <taxon>Neodiprion</taxon>
    </lineage>
</organism>
<dbReference type="InterPro" id="IPR036364">
    <property type="entry name" value="SEA_dom_sf"/>
</dbReference>
<sequence>MKALTTGPSVYPGTTFSCRFLLWALFFLSFYSGTRVHGNADYRQGYDSPRMLNDAQRTWGNSSEIFQSAVAQRENDEALESPTPQNDSAKMPLRLDENNIMHAEVSSNNDEENYSDEYEEEPHHPSELKAMLRPASPRNAAIDGVVGQPPTASNLNISSRESHEDEEYLAEYDAYYYYDDDDNDTGLVHHLTNSSNVESDKLKVGANLEEPDYSISGNLTYDTMHRNNFSDNAEMDDDEGTSMESSNKHYVVASNTASQLPDKSILIEEAIVSVVTTKSVVNGTLSIPVTPLPQTTEQISSPPSLTEIVDTKQMDRSQTTENSIVLASVQTSRSISGARFLPFPVVEQVEQVAQNVNSNNKVPGPLESTESIIDKLDRVQSELSSGFFNGGFRNSGNTLQLDVLPETEQAKKSRTTTMRVPVISKFVPRQYNANRKPVAPSRPPLKPIITRFNRNETKLNNSLTSTAKSAVIKPPQLRPPADKTSSNAGKEDTGRIKSVVVQDIAAFLPPGYNIEKVKNEPTEKSIIDDIFAKAKVDISSFLPPGYNSKQNGASDQKSQQSLADNAAKKSPVDLSSLLPPGYKPPKPSDEDGSNATSESKRPPIDDLFAVSKVDLSSLLPPGYNQKKNNGSNAPSGKDETVKNPPELENATTPATVSTTKTAGIKLVFPSRPGGRKPINRITTPSTVHAQGPGGFKPAIHKGWPVRATTEFTGWPTSSTTPISIEKLLEAARTATPDSNNTSSTVAASMTSTTTTTTTTTTTPRPTTPGICEEECEVAGTIRLVGHTVWIPELLDSNTKEWKQLAAEVENEIDLAFTKSNTLRKWYKKIRIDAFSQGSILVDYFVELSEIGTKINTQELKTIFHDALNVHASNNDNSSESDNLLVLGEFTIDPASTDFVVVQKRVLPPQMANDNTIIPQWAIAIIVIGVGGLLFIIIFGVFVMINRRNVAKIKPTMPMFDEEIEKNIIHKNQTTPRRRSLDYPKDYSKDYPKEYPKEDLYDIDADWNDKSFDATSNKMMVDGPYHDSSRYNLYDSWRSEWNGYYYNASRGSNRSPGYESTTSVSRHRPNYDTNF</sequence>
<proteinExistence type="predicted"/>
<accession>A0A6J0CCT5</accession>
<feature type="region of interest" description="Disordered" evidence="1">
    <location>
        <begin position="1051"/>
        <end position="1074"/>
    </location>
</feature>
<feature type="compositionally biased region" description="Polar residues" evidence="1">
    <location>
        <begin position="458"/>
        <end position="468"/>
    </location>
</feature>
<feature type="region of interest" description="Disordered" evidence="1">
    <location>
        <begin position="619"/>
        <end position="700"/>
    </location>
</feature>
<feature type="region of interest" description="Disordered" evidence="1">
    <location>
        <begin position="453"/>
        <end position="494"/>
    </location>
</feature>
<keyword evidence="4" id="KW-1185">Reference proteome</keyword>
<evidence type="ECO:0000313" key="4">
    <source>
        <dbReference type="Proteomes" id="UP000829291"/>
    </source>
</evidence>
<keyword evidence="2" id="KW-1133">Transmembrane helix</keyword>
<dbReference type="FunCoup" id="A0A6J0CCT5">
    <property type="interactions" value="1"/>
</dbReference>
<reference evidence="5" key="1">
    <citation type="submission" date="2025-08" db="UniProtKB">
        <authorList>
            <consortium name="RefSeq"/>
        </authorList>
    </citation>
    <scope>IDENTIFICATION</scope>
    <source>
        <tissue evidence="5">Thorax and Abdomen</tissue>
    </source>
</reference>
<dbReference type="Proteomes" id="UP000829291">
    <property type="component" value="Chromosome 6"/>
</dbReference>
<feature type="compositionally biased region" description="Low complexity" evidence="1">
    <location>
        <begin position="741"/>
        <end position="768"/>
    </location>
</feature>